<feature type="transmembrane region" description="Helical" evidence="2">
    <location>
        <begin position="6"/>
        <end position="24"/>
    </location>
</feature>
<dbReference type="EMBL" id="FWZU01000005">
    <property type="protein sequence ID" value="SMF34647.1"/>
    <property type="molecule type" value="Genomic_DNA"/>
</dbReference>
<reference evidence="4" key="1">
    <citation type="submission" date="2017-04" db="EMBL/GenBank/DDBJ databases">
        <authorList>
            <person name="Varghese N."/>
            <person name="Submissions S."/>
        </authorList>
    </citation>
    <scope>NUCLEOTIDE SEQUENCE [LARGE SCALE GENOMIC DNA]</scope>
    <source>
        <strain evidence="4">K3S</strain>
    </source>
</reference>
<organism evidence="3 4">
    <name type="scientific">Desulfovibrio gilichinskyi</name>
    <dbReference type="NCBI Taxonomy" id="1519643"/>
    <lineage>
        <taxon>Bacteria</taxon>
        <taxon>Pseudomonadati</taxon>
        <taxon>Thermodesulfobacteriota</taxon>
        <taxon>Desulfovibrionia</taxon>
        <taxon>Desulfovibrionales</taxon>
        <taxon>Desulfovibrionaceae</taxon>
        <taxon>Desulfovibrio</taxon>
    </lineage>
</organism>
<accession>A0A1X7EIS5</accession>
<dbReference type="AlphaFoldDB" id="A0A1X7EIS5"/>
<keyword evidence="2" id="KW-1133">Transmembrane helix</keyword>
<evidence type="ECO:0000256" key="2">
    <source>
        <dbReference type="SAM" id="Phobius"/>
    </source>
</evidence>
<keyword evidence="4" id="KW-1185">Reference proteome</keyword>
<keyword evidence="2" id="KW-0812">Transmembrane</keyword>
<keyword evidence="2" id="KW-0472">Membrane</keyword>
<feature type="compositionally biased region" description="Basic residues" evidence="1">
    <location>
        <begin position="30"/>
        <end position="42"/>
    </location>
</feature>
<evidence type="ECO:0000313" key="3">
    <source>
        <dbReference type="EMBL" id="SMF34647.1"/>
    </source>
</evidence>
<evidence type="ECO:0000313" key="4">
    <source>
        <dbReference type="Proteomes" id="UP000192906"/>
    </source>
</evidence>
<protein>
    <submittedName>
        <fullName evidence="3">Uncharacterized protein</fullName>
    </submittedName>
</protein>
<feature type="region of interest" description="Disordered" evidence="1">
    <location>
        <begin position="29"/>
        <end position="49"/>
    </location>
</feature>
<gene>
    <name evidence="3" type="ORF">SAMN06295933_3021</name>
</gene>
<evidence type="ECO:0000256" key="1">
    <source>
        <dbReference type="SAM" id="MobiDB-lite"/>
    </source>
</evidence>
<sequence>MEINSIVLCSILVFVVGVCSWALWDDKREKAHKRKENRRQRTPQKPFGI</sequence>
<name>A0A1X7EIS5_9BACT</name>
<dbReference type="STRING" id="1519643.SAMN06295933_3021"/>
<proteinExistence type="predicted"/>
<dbReference type="Proteomes" id="UP000192906">
    <property type="component" value="Unassembled WGS sequence"/>
</dbReference>